<reference evidence="2" key="1">
    <citation type="journal article" date="2014" name="Proc. Natl. Acad. Sci. U.S.A.">
        <title>Extensive sampling of basidiomycete genomes demonstrates inadequacy of the white-rot/brown-rot paradigm for wood decay fungi.</title>
        <authorList>
            <person name="Riley R."/>
            <person name="Salamov A.A."/>
            <person name="Brown D.W."/>
            <person name="Nagy L.G."/>
            <person name="Floudas D."/>
            <person name="Held B.W."/>
            <person name="Levasseur A."/>
            <person name="Lombard V."/>
            <person name="Morin E."/>
            <person name="Otillar R."/>
            <person name="Lindquist E.A."/>
            <person name="Sun H."/>
            <person name="LaButti K.M."/>
            <person name="Schmutz J."/>
            <person name="Jabbour D."/>
            <person name="Luo H."/>
            <person name="Baker S.E."/>
            <person name="Pisabarro A.G."/>
            <person name="Walton J.D."/>
            <person name="Blanchette R.A."/>
            <person name="Henrissat B."/>
            <person name="Martin F."/>
            <person name="Cullen D."/>
            <person name="Hibbett D.S."/>
            <person name="Grigoriev I.V."/>
        </authorList>
    </citation>
    <scope>NUCLEOTIDE SEQUENCE [LARGE SCALE GENOMIC DNA]</scope>
    <source>
        <strain evidence="2">MUCL 33604</strain>
    </source>
</reference>
<dbReference type="OrthoDB" id="3341102at2759"/>
<dbReference type="Proteomes" id="UP000027265">
    <property type="component" value="Unassembled WGS sequence"/>
</dbReference>
<evidence type="ECO:0008006" key="3">
    <source>
        <dbReference type="Google" id="ProtNLM"/>
    </source>
</evidence>
<organism evidence="1 2">
    <name type="scientific">Jaapia argillacea MUCL 33604</name>
    <dbReference type="NCBI Taxonomy" id="933084"/>
    <lineage>
        <taxon>Eukaryota</taxon>
        <taxon>Fungi</taxon>
        <taxon>Dikarya</taxon>
        <taxon>Basidiomycota</taxon>
        <taxon>Agaricomycotina</taxon>
        <taxon>Agaricomycetes</taxon>
        <taxon>Agaricomycetidae</taxon>
        <taxon>Jaapiales</taxon>
        <taxon>Jaapiaceae</taxon>
        <taxon>Jaapia</taxon>
    </lineage>
</organism>
<protein>
    <recommendedName>
        <fullName evidence="3">DDE-1 domain-containing protein</fullName>
    </recommendedName>
</protein>
<gene>
    <name evidence="1" type="ORF">JAAARDRAFT_84631</name>
</gene>
<name>A0A067PZQ1_9AGAM</name>
<dbReference type="InParanoid" id="A0A067PZQ1"/>
<dbReference type="STRING" id="933084.A0A067PZQ1"/>
<feature type="non-terminal residue" evidence="1">
    <location>
        <position position="206"/>
    </location>
</feature>
<accession>A0A067PZQ1</accession>
<keyword evidence="2" id="KW-1185">Reference proteome</keyword>
<dbReference type="HOGENOM" id="CLU_046752_2_0_1"/>
<proteinExistence type="predicted"/>
<sequence>LGWSIRRPTRAGRKLPIDWENQCLRSFFRIAVMIRDEDIPACLIVNTDQTQCLYSAGNKLTYARKGSKQVSVVGMDEKRAFTLVVGISLSGEVLPFQVVYAGSDRKRSLPKTTAPLYQEAMELEFQFEVSNTKTYWSTQETMRSYVTDILAPYFNRHRTRMNRLDQRCLWQIDVWAVHRSQEFRDWMKKTHPWITLEYVPAGCTCV</sequence>
<evidence type="ECO:0000313" key="2">
    <source>
        <dbReference type="Proteomes" id="UP000027265"/>
    </source>
</evidence>
<feature type="non-terminal residue" evidence="1">
    <location>
        <position position="1"/>
    </location>
</feature>
<dbReference type="EMBL" id="KL197714">
    <property type="protein sequence ID" value="KDQ60194.1"/>
    <property type="molecule type" value="Genomic_DNA"/>
</dbReference>
<evidence type="ECO:0000313" key="1">
    <source>
        <dbReference type="EMBL" id="KDQ60194.1"/>
    </source>
</evidence>
<dbReference type="AlphaFoldDB" id="A0A067PZQ1"/>